<dbReference type="Gene3D" id="3.10.450.50">
    <property type="match status" value="1"/>
</dbReference>
<accession>A0ABR4GY33</accession>
<proteinExistence type="predicted"/>
<dbReference type="SUPFAM" id="SSF54427">
    <property type="entry name" value="NTF2-like"/>
    <property type="match status" value="1"/>
</dbReference>
<evidence type="ECO:0000313" key="2">
    <source>
        <dbReference type="EMBL" id="KAL2808096.1"/>
    </source>
</evidence>
<organism evidence="2 3">
    <name type="scientific">Aspergillus granulosus</name>
    <dbReference type="NCBI Taxonomy" id="176169"/>
    <lineage>
        <taxon>Eukaryota</taxon>
        <taxon>Fungi</taxon>
        <taxon>Dikarya</taxon>
        <taxon>Ascomycota</taxon>
        <taxon>Pezizomycotina</taxon>
        <taxon>Eurotiomycetes</taxon>
        <taxon>Eurotiomycetidae</taxon>
        <taxon>Eurotiales</taxon>
        <taxon>Aspergillaceae</taxon>
        <taxon>Aspergillus</taxon>
        <taxon>Aspergillus subgen. Nidulantes</taxon>
    </lineage>
</organism>
<dbReference type="InterPro" id="IPR032710">
    <property type="entry name" value="NTF2-like_dom_sf"/>
</dbReference>
<dbReference type="EMBL" id="JBFXLT010000121">
    <property type="protein sequence ID" value="KAL2808096.1"/>
    <property type="molecule type" value="Genomic_DNA"/>
</dbReference>
<evidence type="ECO:0000259" key="1">
    <source>
        <dbReference type="Pfam" id="PF13577"/>
    </source>
</evidence>
<feature type="domain" description="SnoaL-like" evidence="1">
    <location>
        <begin position="15"/>
        <end position="141"/>
    </location>
</feature>
<sequence>MSSELNLPAALSPALPVREAVADALHRFLMGMDTNDTALFDSAFTPDARWNLSGRHMDGLEAIHRECFDATIIHLDTTHYVTSIRISLNADETKASLSALYHAKHYRGGTGTVPGAPYFMTGGVYTLGLVNVEEEALWKINVFSMKKMWIEGDYSVMGHDD</sequence>
<dbReference type="Pfam" id="PF13577">
    <property type="entry name" value="SnoaL_4"/>
    <property type="match status" value="1"/>
</dbReference>
<reference evidence="2 3" key="1">
    <citation type="submission" date="2024-07" db="EMBL/GenBank/DDBJ databases">
        <title>Section-level genome sequencing and comparative genomics of Aspergillus sections Usti and Cavernicolus.</title>
        <authorList>
            <consortium name="Lawrence Berkeley National Laboratory"/>
            <person name="Nybo J.L."/>
            <person name="Vesth T.C."/>
            <person name="Theobald S."/>
            <person name="Frisvad J.C."/>
            <person name="Larsen T.O."/>
            <person name="Kjaerboelling I."/>
            <person name="Rothschild-Mancinelli K."/>
            <person name="Lyhne E.K."/>
            <person name="Kogle M.E."/>
            <person name="Barry K."/>
            <person name="Clum A."/>
            <person name="Na H."/>
            <person name="Ledsgaard L."/>
            <person name="Lin J."/>
            <person name="Lipzen A."/>
            <person name="Kuo A."/>
            <person name="Riley R."/>
            <person name="Mondo S."/>
            <person name="Labutti K."/>
            <person name="Haridas S."/>
            <person name="Pangalinan J."/>
            <person name="Salamov A.A."/>
            <person name="Simmons B.A."/>
            <person name="Magnuson J.K."/>
            <person name="Chen J."/>
            <person name="Drula E."/>
            <person name="Henrissat B."/>
            <person name="Wiebenga A."/>
            <person name="Lubbers R.J."/>
            <person name="Gomes A.C."/>
            <person name="Makela M.R."/>
            <person name="Stajich J."/>
            <person name="Grigoriev I.V."/>
            <person name="Mortensen U.H."/>
            <person name="De Vries R.P."/>
            <person name="Baker S.E."/>
            <person name="Andersen M.R."/>
        </authorList>
    </citation>
    <scope>NUCLEOTIDE SEQUENCE [LARGE SCALE GENOMIC DNA]</scope>
    <source>
        <strain evidence="2 3">CBS 588.65</strain>
    </source>
</reference>
<gene>
    <name evidence="2" type="ORF">BJX63DRAFT_439670</name>
</gene>
<comment type="caution">
    <text evidence="2">The sequence shown here is derived from an EMBL/GenBank/DDBJ whole genome shotgun (WGS) entry which is preliminary data.</text>
</comment>
<keyword evidence="3" id="KW-1185">Reference proteome</keyword>
<name>A0ABR4GY33_9EURO</name>
<evidence type="ECO:0000313" key="3">
    <source>
        <dbReference type="Proteomes" id="UP001610334"/>
    </source>
</evidence>
<dbReference type="InterPro" id="IPR037401">
    <property type="entry name" value="SnoaL-like"/>
</dbReference>
<dbReference type="Proteomes" id="UP001610334">
    <property type="component" value="Unassembled WGS sequence"/>
</dbReference>
<protein>
    <recommendedName>
        <fullName evidence="1">SnoaL-like domain-containing protein</fullName>
    </recommendedName>
</protein>